<keyword evidence="2" id="KW-1185">Reference proteome</keyword>
<dbReference type="RefSeq" id="WP_086273989.1">
    <property type="nucleotide sequence ID" value="NZ_NGKU01000001.1"/>
</dbReference>
<proteinExistence type="predicted"/>
<dbReference type="InterPro" id="IPR012675">
    <property type="entry name" value="Beta-grasp_dom_sf"/>
</dbReference>
<dbReference type="STRING" id="1834191.A5886_001063"/>
<evidence type="ECO:0000313" key="2">
    <source>
        <dbReference type="Proteomes" id="UP000195043"/>
    </source>
</evidence>
<name>A0A242A4M2_9ENTE</name>
<accession>A0A242A4M2</accession>
<organism evidence="1 2">
    <name type="scientific">Candidatus Enterococcus testudinis</name>
    <dbReference type="NCBI Taxonomy" id="1834191"/>
    <lineage>
        <taxon>Bacteria</taxon>
        <taxon>Bacillati</taxon>
        <taxon>Bacillota</taxon>
        <taxon>Bacilli</taxon>
        <taxon>Lactobacillales</taxon>
        <taxon>Enterococcaceae</taxon>
        <taxon>Enterococcus</taxon>
    </lineage>
</organism>
<dbReference type="EMBL" id="NGKU01000001">
    <property type="protein sequence ID" value="OTN75987.1"/>
    <property type="molecule type" value="Genomic_DNA"/>
</dbReference>
<comment type="caution">
    <text evidence="1">The sequence shown here is derived from an EMBL/GenBank/DDBJ whole genome shotgun (WGS) entry which is preliminary data.</text>
</comment>
<gene>
    <name evidence="1" type="ORF">A5886_001063</name>
</gene>
<dbReference type="InterPro" id="IPR003749">
    <property type="entry name" value="ThiS/MoaD-like"/>
</dbReference>
<reference evidence="1 2" key="1">
    <citation type="submission" date="2017-05" db="EMBL/GenBank/DDBJ databases">
        <title>The Genome Sequence of Enterococcus sp. 8G7_MSG3316.</title>
        <authorList>
            <consortium name="The Broad Institute Genomics Platform"/>
            <consortium name="The Broad Institute Genomic Center for Infectious Diseases"/>
            <person name="Earl A."/>
            <person name="Manson A."/>
            <person name="Schwartman J."/>
            <person name="Gilmore M."/>
            <person name="Abouelleil A."/>
            <person name="Cao P."/>
            <person name="Chapman S."/>
            <person name="Cusick C."/>
            <person name="Shea T."/>
            <person name="Young S."/>
            <person name="Neafsey D."/>
            <person name="Nusbaum C."/>
            <person name="Birren B."/>
        </authorList>
    </citation>
    <scope>NUCLEOTIDE SEQUENCE [LARGE SCALE GENOMIC DNA]</scope>
    <source>
        <strain evidence="1 2">8G7_MSG3316</strain>
    </source>
</reference>
<dbReference type="Proteomes" id="UP000195043">
    <property type="component" value="Unassembled WGS sequence"/>
</dbReference>
<dbReference type="OrthoDB" id="9801945at2"/>
<dbReference type="SUPFAM" id="SSF54285">
    <property type="entry name" value="MoaD/ThiS"/>
    <property type="match status" value="1"/>
</dbReference>
<protein>
    <recommendedName>
        <fullName evidence="3">Molybdopterin synthase sulfur carrier subunit</fullName>
    </recommendedName>
</protein>
<sequence length="81" mass="8976">MLKQIIILGPLKSKIKEAVHCTLPVEVNQEAVLQTMIDLFPAYERDIASCRVAIDHQFIDSQMRSITDKSEIALIPPVSGG</sequence>
<dbReference type="InterPro" id="IPR016155">
    <property type="entry name" value="Mopterin_synth/thiamin_S_b"/>
</dbReference>
<dbReference type="Gene3D" id="3.10.20.30">
    <property type="match status" value="1"/>
</dbReference>
<evidence type="ECO:0008006" key="3">
    <source>
        <dbReference type="Google" id="ProtNLM"/>
    </source>
</evidence>
<dbReference type="Pfam" id="PF02597">
    <property type="entry name" value="ThiS"/>
    <property type="match status" value="1"/>
</dbReference>
<dbReference type="AlphaFoldDB" id="A0A242A4M2"/>
<evidence type="ECO:0000313" key="1">
    <source>
        <dbReference type="EMBL" id="OTN75987.1"/>
    </source>
</evidence>